<gene>
    <name evidence="1" type="ORF">PLOB_00036865</name>
</gene>
<dbReference type="Proteomes" id="UP001159405">
    <property type="component" value="Unassembled WGS sequence"/>
</dbReference>
<feature type="non-terminal residue" evidence="1">
    <location>
        <position position="1"/>
    </location>
</feature>
<sequence>SVDSASGANELPFIEALHDHFLTQTNHTPTRGSNILDLAIRSAPDHTKVTEALLPDKAGVFTDHCVVLFEYNSFVNASSHPRKFVYDYAIGDFEGHVSMVTVPDSSADQSQNPSRVSADTPAGIADLFNSFFASVFTIDSAVEKTACIRSDTVISDLTFSESTVLAALKALEVGRRQRVTVLGATSEDLPVTSEVSQRSVLGPAPFLLYVNDLPEVISSSSRVLMFVDDTKIFSEIKTLGDASSLQKDLGK</sequence>
<accession>A0ABN8SA73</accession>
<evidence type="ECO:0000313" key="2">
    <source>
        <dbReference type="Proteomes" id="UP001159405"/>
    </source>
</evidence>
<dbReference type="PANTHER" id="PTHR33395">
    <property type="entry name" value="TRANSCRIPTASE, PUTATIVE-RELATED-RELATED"/>
    <property type="match status" value="1"/>
</dbReference>
<organism evidence="1 2">
    <name type="scientific">Porites lobata</name>
    <dbReference type="NCBI Taxonomy" id="104759"/>
    <lineage>
        <taxon>Eukaryota</taxon>
        <taxon>Metazoa</taxon>
        <taxon>Cnidaria</taxon>
        <taxon>Anthozoa</taxon>
        <taxon>Hexacorallia</taxon>
        <taxon>Scleractinia</taxon>
        <taxon>Fungiina</taxon>
        <taxon>Poritidae</taxon>
        <taxon>Porites</taxon>
    </lineage>
</organism>
<evidence type="ECO:0000313" key="1">
    <source>
        <dbReference type="EMBL" id="CAH3187137.1"/>
    </source>
</evidence>
<comment type="caution">
    <text evidence="1">The sequence shown here is derived from an EMBL/GenBank/DDBJ whole genome shotgun (WGS) entry which is preliminary data.</text>
</comment>
<protein>
    <submittedName>
        <fullName evidence="1">Uncharacterized protein</fullName>
    </submittedName>
</protein>
<keyword evidence="2" id="KW-1185">Reference proteome</keyword>
<feature type="non-terminal residue" evidence="1">
    <location>
        <position position="251"/>
    </location>
</feature>
<name>A0ABN8SA73_9CNID</name>
<dbReference type="PANTHER" id="PTHR33395:SF22">
    <property type="entry name" value="REVERSE TRANSCRIPTASE DOMAIN-CONTAINING PROTEIN"/>
    <property type="match status" value="1"/>
</dbReference>
<reference evidence="1 2" key="1">
    <citation type="submission" date="2022-05" db="EMBL/GenBank/DDBJ databases">
        <authorList>
            <consortium name="Genoscope - CEA"/>
            <person name="William W."/>
        </authorList>
    </citation>
    <scope>NUCLEOTIDE SEQUENCE [LARGE SCALE GENOMIC DNA]</scope>
</reference>
<proteinExistence type="predicted"/>
<dbReference type="EMBL" id="CALNXK010000525">
    <property type="protein sequence ID" value="CAH3187137.1"/>
    <property type="molecule type" value="Genomic_DNA"/>
</dbReference>